<gene>
    <name evidence="1" type="ORF">L2E82_30109</name>
</gene>
<evidence type="ECO:0000313" key="2">
    <source>
        <dbReference type="Proteomes" id="UP001055811"/>
    </source>
</evidence>
<reference evidence="2" key="1">
    <citation type="journal article" date="2022" name="Mol. Ecol. Resour.">
        <title>The genomes of chicory, endive, great burdock and yacon provide insights into Asteraceae palaeo-polyploidization history and plant inulin production.</title>
        <authorList>
            <person name="Fan W."/>
            <person name="Wang S."/>
            <person name="Wang H."/>
            <person name="Wang A."/>
            <person name="Jiang F."/>
            <person name="Liu H."/>
            <person name="Zhao H."/>
            <person name="Xu D."/>
            <person name="Zhang Y."/>
        </authorList>
    </citation>
    <scope>NUCLEOTIDE SEQUENCE [LARGE SCALE GENOMIC DNA]</scope>
    <source>
        <strain evidence="2">cv. Punajuju</strain>
    </source>
</reference>
<keyword evidence="2" id="KW-1185">Reference proteome</keyword>
<evidence type="ECO:0000313" key="1">
    <source>
        <dbReference type="EMBL" id="KAI3739698.1"/>
    </source>
</evidence>
<organism evidence="1 2">
    <name type="scientific">Cichorium intybus</name>
    <name type="common">Chicory</name>
    <dbReference type="NCBI Taxonomy" id="13427"/>
    <lineage>
        <taxon>Eukaryota</taxon>
        <taxon>Viridiplantae</taxon>
        <taxon>Streptophyta</taxon>
        <taxon>Embryophyta</taxon>
        <taxon>Tracheophyta</taxon>
        <taxon>Spermatophyta</taxon>
        <taxon>Magnoliopsida</taxon>
        <taxon>eudicotyledons</taxon>
        <taxon>Gunneridae</taxon>
        <taxon>Pentapetalae</taxon>
        <taxon>asterids</taxon>
        <taxon>campanulids</taxon>
        <taxon>Asterales</taxon>
        <taxon>Asteraceae</taxon>
        <taxon>Cichorioideae</taxon>
        <taxon>Cichorieae</taxon>
        <taxon>Cichoriinae</taxon>
        <taxon>Cichorium</taxon>
    </lineage>
</organism>
<dbReference type="EMBL" id="CM042013">
    <property type="protein sequence ID" value="KAI3739698.1"/>
    <property type="molecule type" value="Genomic_DNA"/>
</dbReference>
<accession>A0ACB9CZW9</accession>
<dbReference type="Proteomes" id="UP001055811">
    <property type="component" value="Linkage Group LG05"/>
</dbReference>
<comment type="caution">
    <text evidence="1">The sequence shown here is derived from an EMBL/GenBank/DDBJ whole genome shotgun (WGS) entry which is preliminary data.</text>
</comment>
<proteinExistence type="predicted"/>
<reference evidence="1 2" key="2">
    <citation type="journal article" date="2022" name="Mol. Ecol. Resour.">
        <title>The genomes of chicory, endive, great burdock and yacon provide insights into Asteraceae paleo-polyploidization history and plant inulin production.</title>
        <authorList>
            <person name="Fan W."/>
            <person name="Wang S."/>
            <person name="Wang H."/>
            <person name="Wang A."/>
            <person name="Jiang F."/>
            <person name="Liu H."/>
            <person name="Zhao H."/>
            <person name="Xu D."/>
            <person name="Zhang Y."/>
        </authorList>
    </citation>
    <scope>NUCLEOTIDE SEQUENCE [LARGE SCALE GENOMIC DNA]</scope>
    <source>
        <strain evidence="2">cv. Punajuju</strain>
        <tissue evidence="1">Leaves</tissue>
    </source>
</reference>
<name>A0ACB9CZW9_CICIN</name>
<sequence length="72" mass="7880">MASPASQIPPRTIVRSRKHPILKRNWADLSKINPLQREIPYLINIQVAKAARSAGVPVILDAGGMDSLIPVE</sequence>
<protein>
    <submittedName>
        <fullName evidence="1">Uncharacterized protein</fullName>
    </submittedName>
</protein>